<feature type="compositionally biased region" description="Basic and acidic residues" evidence="7">
    <location>
        <begin position="1044"/>
        <end position="1056"/>
    </location>
</feature>
<evidence type="ECO:0000256" key="3">
    <source>
        <dbReference type="ARBA" id="ARBA00022729"/>
    </source>
</evidence>
<dbReference type="GO" id="GO:0004252">
    <property type="term" value="F:serine-type endopeptidase activity"/>
    <property type="evidence" value="ECO:0007669"/>
    <property type="project" value="InterPro"/>
</dbReference>
<dbReference type="OrthoDB" id="10256524at2759"/>
<feature type="chain" id="PRO_5019772740" evidence="8">
    <location>
        <begin position="18"/>
        <end position="1064"/>
    </location>
</feature>
<reference evidence="12" key="1">
    <citation type="journal article" date="2013" name="New Phytol.">
        <title>Comparative genomic and transcriptomic analyses reveal the hemibiotrophic stage shift of Colletotrichum fungi.</title>
        <authorList>
            <person name="Gan P."/>
            <person name="Ikeda K."/>
            <person name="Irieda H."/>
            <person name="Narusaka M."/>
            <person name="O'Connell R.J."/>
            <person name="Narusaka Y."/>
            <person name="Takano Y."/>
            <person name="Kubo Y."/>
            <person name="Shirasu K."/>
        </authorList>
    </citation>
    <scope>NUCLEOTIDE SEQUENCE [LARGE SCALE GENOMIC DNA]</scope>
    <source>
        <strain evidence="12">104-T / ATCC 96160 / CBS 514.97 / LARS 414 / MAFF 240422</strain>
    </source>
</reference>
<dbReference type="InterPro" id="IPR000209">
    <property type="entry name" value="Peptidase_S8/S53_dom"/>
</dbReference>
<evidence type="ECO:0000256" key="6">
    <source>
        <dbReference type="PROSITE-ProRule" id="PRU01240"/>
    </source>
</evidence>
<protein>
    <submittedName>
        <fullName evidence="11">Minor extracellular protease vpr</fullName>
    </submittedName>
</protein>
<dbReference type="InterPro" id="IPR015500">
    <property type="entry name" value="Peptidase_S8_subtilisin-rel"/>
</dbReference>
<keyword evidence="4" id="KW-0378">Hydrolase</keyword>
<feature type="region of interest" description="Disordered" evidence="7">
    <location>
        <begin position="1044"/>
        <end position="1064"/>
    </location>
</feature>
<dbReference type="Proteomes" id="UP000014480">
    <property type="component" value="Unassembled WGS sequence"/>
</dbReference>
<evidence type="ECO:0000256" key="7">
    <source>
        <dbReference type="SAM" id="MobiDB-lite"/>
    </source>
</evidence>
<evidence type="ECO:0000313" key="11">
    <source>
        <dbReference type="EMBL" id="TDZ14574.1"/>
    </source>
</evidence>
<dbReference type="Pfam" id="PF02225">
    <property type="entry name" value="PA"/>
    <property type="match status" value="1"/>
</dbReference>
<dbReference type="Pfam" id="PF00082">
    <property type="entry name" value="Peptidase_S8"/>
    <property type="match status" value="1"/>
</dbReference>
<evidence type="ECO:0000256" key="2">
    <source>
        <dbReference type="ARBA" id="ARBA00022670"/>
    </source>
</evidence>
<feature type="domain" description="PA" evidence="10">
    <location>
        <begin position="396"/>
        <end position="460"/>
    </location>
</feature>
<dbReference type="GO" id="GO:0006508">
    <property type="term" value="P:proteolysis"/>
    <property type="evidence" value="ECO:0007669"/>
    <property type="project" value="UniProtKB-KW"/>
</dbReference>
<comment type="caution">
    <text evidence="6">Lacks conserved residue(s) required for the propagation of feature annotation.</text>
</comment>
<proteinExistence type="inferred from homology"/>
<dbReference type="InterPro" id="IPR051048">
    <property type="entry name" value="Peptidase_S8/S53_subtilisin"/>
</dbReference>
<dbReference type="EMBL" id="AMCV02000049">
    <property type="protein sequence ID" value="TDZ14574.1"/>
    <property type="molecule type" value="Genomic_DNA"/>
</dbReference>
<feature type="domain" description="Peptidase S8/S53" evidence="9">
    <location>
        <begin position="257"/>
        <end position="626"/>
    </location>
</feature>
<keyword evidence="12" id="KW-1185">Reference proteome</keyword>
<organism evidence="11 12">
    <name type="scientific">Colletotrichum orbiculare (strain 104-T / ATCC 96160 / CBS 514.97 / LARS 414 / MAFF 240422)</name>
    <name type="common">Cucumber anthracnose fungus</name>
    <name type="synonym">Colletotrichum lagenarium</name>
    <dbReference type="NCBI Taxonomy" id="1213857"/>
    <lineage>
        <taxon>Eukaryota</taxon>
        <taxon>Fungi</taxon>
        <taxon>Dikarya</taxon>
        <taxon>Ascomycota</taxon>
        <taxon>Pezizomycotina</taxon>
        <taxon>Sordariomycetes</taxon>
        <taxon>Hypocreomycetidae</taxon>
        <taxon>Glomerellales</taxon>
        <taxon>Glomerellaceae</taxon>
        <taxon>Colletotrichum</taxon>
        <taxon>Colletotrichum orbiculare species complex</taxon>
    </lineage>
</organism>
<dbReference type="PROSITE" id="PS00136">
    <property type="entry name" value="SUBTILASE_ASP"/>
    <property type="match status" value="1"/>
</dbReference>
<dbReference type="PANTHER" id="PTHR43399:SF4">
    <property type="entry name" value="CELL WALL-ASSOCIATED PROTEASE"/>
    <property type="match status" value="1"/>
</dbReference>
<evidence type="ECO:0000256" key="1">
    <source>
        <dbReference type="ARBA" id="ARBA00011073"/>
    </source>
</evidence>
<evidence type="ECO:0000256" key="8">
    <source>
        <dbReference type="SAM" id="SignalP"/>
    </source>
</evidence>
<keyword evidence="2 11" id="KW-0645">Protease</keyword>
<comment type="similarity">
    <text evidence="1 6">Belongs to the peptidase S8 family.</text>
</comment>
<reference evidence="12" key="2">
    <citation type="journal article" date="2019" name="Mol. Plant Microbe Interact.">
        <title>Genome sequence resources for four phytopathogenic fungi from the Colletotrichum orbiculare species complex.</title>
        <authorList>
            <person name="Gan P."/>
            <person name="Tsushima A."/>
            <person name="Narusaka M."/>
            <person name="Narusaka Y."/>
            <person name="Takano Y."/>
            <person name="Kubo Y."/>
            <person name="Shirasu K."/>
        </authorList>
    </citation>
    <scope>GENOME REANNOTATION</scope>
    <source>
        <strain evidence="12">104-T / ATCC 96160 / CBS 514.97 / LARS 414 / MAFF 240422</strain>
    </source>
</reference>
<dbReference type="PRINTS" id="PR00723">
    <property type="entry name" value="SUBTILISIN"/>
</dbReference>
<dbReference type="InterPro" id="IPR036852">
    <property type="entry name" value="Peptidase_S8/S53_dom_sf"/>
</dbReference>
<evidence type="ECO:0000313" key="12">
    <source>
        <dbReference type="Proteomes" id="UP000014480"/>
    </source>
</evidence>
<evidence type="ECO:0000256" key="5">
    <source>
        <dbReference type="ARBA" id="ARBA00022825"/>
    </source>
</evidence>
<gene>
    <name evidence="11" type="primary">vpr-6</name>
    <name evidence="11" type="ORF">Cob_v012450</name>
</gene>
<dbReference type="AlphaFoldDB" id="A0A484F8X2"/>
<evidence type="ECO:0000259" key="10">
    <source>
        <dbReference type="Pfam" id="PF02225"/>
    </source>
</evidence>
<dbReference type="Gene3D" id="3.50.30.30">
    <property type="match status" value="1"/>
</dbReference>
<dbReference type="STRING" id="1213857.A0A484F8X2"/>
<name>A0A484F8X2_COLOR</name>
<feature type="signal peptide" evidence="8">
    <location>
        <begin position="1"/>
        <end position="17"/>
    </location>
</feature>
<sequence>MVPCIARLWLWPILAWATVVLSTDEIITVEVTSDEALSRLIRSFQGYGAWQCHDFRGSMLNARQPQLRVRHELRGSIFKGLTLQHDSNGGVSGSSAAVNALRCLEEMPDVIRVWTSPAASYSIIGAEEGFMDDELSMPAFNKPSRNGKRENIATRRGAPMLVDNMSNVDLSVAESSAQNAATAVFAAHSVHRMTGVDELHRRNITGQGIKIALIDSGLDYRHAGLGGGFGPGFKVSGGYDFVGDAWERGLPANPSEDPYTEYIIARAILKAYDDGADVISISLSMSKGPYPDDPVSEIITRITDEGRTVCVVAAGNNGPNGTFTADAPASAKGVLSVGTVNGLRTIQSRPRARMYLVSHVPPNNPAVTGSNNITAEFMWTPATPKGRFPETIKLQPLVSITGRDDETACNAFIGNTTVPSSAVILVRRGNCSFAEKLRNVAAAGGRYVLVYDDHTLEKPDGLSHSMDQLPEFDSNIDGIEGAGFVSAETGETWLSFITSAAQTHDGGYVSLNMDSNLTLTPYFTSKSPSLAPGRVNGRSTWGPSGDGRILPLLVSPGGNMMSTLPRSWGGYGVLSGSSMATPYAAGCVALLKQARPELKAHEIVNLLASTAKPVEFSDGTDHSYGFLAPVWHQGGGLINPLAAVETAIIPSVPHLSFNDTEHFEEIKTFEVQNAEHEDVWYELSVSSPWANTKLDGNLANFGLAAATVMSRYPDPERGFVPWGWESSVAEKSFSETVRGPKDHPDLQPTVDVEPKVLKLHPGQSATVSVHVKSLNSLASGSISSRCPLWGGYVAIQSSAKNVGSGDPPKRHPTHYLAYGGIACPLGGIVVLANHSDADQRTMAEVSESQDNKELPGFSLAMNRQWQGTFLTAATRADQYSPKFVAELVPPMKTFALPRPWRQSAVIGYQGLDSPASKSHLPLLPTLNLKFDLSTRAVAIDVLMPSNESGYVTLGPAFGPEVTRRAGGFNRSNTVYQPWSGQLANGTWVQEGIYAFRVCALKTWGDFDNPRDYRDCVTTVPFQLTYDGEERSKDLSSDMGRCGFFDERPGYGRDSGRQKSLIGRK</sequence>
<dbReference type="PROSITE" id="PS51892">
    <property type="entry name" value="SUBTILASE"/>
    <property type="match status" value="1"/>
</dbReference>
<evidence type="ECO:0000259" key="9">
    <source>
        <dbReference type="Pfam" id="PF00082"/>
    </source>
</evidence>
<evidence type="ECO:0000256" key="4">
    <source>
        <dbReference type="ARBA" id="ARBA00022801"/>
    </source>
</evidence>
<keyword evidence="3 8" id="KW-0732">Signal</keyword>
<dbReference type="SUPFAM" id="SSF52743">
    <property type="entry name" value="Subtilisin-like"/>
    <property type="match status" value="1"/>
</dbReference>
<accession>A0A484F8X2</accession>
<keyword evidence="5" id="KW-0720">Serine protease</keyword>
<dbReference type="InterPro" id="IPR003137">
    <property type="entry name" value="PA_domain"/>
</dbReference>
<dbReference type="PANTHER" id="PTHR43399">
    <property type="entry name" value="SUBTILISIN-RELATED"/>
    <property type="match status" value="1"/>
</dbReference>
<dbReference type="Gene3D" id="3.40.50.200">
    <property type="entry name" value="Peptidase S8/S53 domain"/>
    <property type="match status" value="3"/>
</dbReference>
<comment type="caution">
    <text evidence="11">The sequence shown here is derived from an EMBL/GenBank/DDBJ whole genome shotgun (WGS) entry which is preliminary data.</text>
</comment>
<dbReference type="InterPro" id="IPR023827">
    <property type="entry name" value="Peptidase_S8_Asp-AS"/>
</dbReference>